<dbReference type="GO" id="GO:0006352">
    <property type="term" value="P:DNA-templated transcription initiation"/>
    <property type="evidence" value="ECO:0007669"/>
    <property type="project" value="InterPro"/>
</dbReference>
<dbReference type="CDD" id="cd06171">
    <property type="entry name" value="Sigma70_r4"/>
    <property type="match status" value="1"/>
</dbReference>
<evidence type="ECO:0000256" key="2">
    <source>
        <dbReference type="ARBA" id="ARBA00023082"/>
    </source>
</evidence>
<evidence type="ECO:0000256" key="1">
    <source>
        <dbReference type="ARBA" id="ARBA00023015"/>
    </source>
</evidence>
<dbReference type="GO" id="GO:0016987">
    <property type="term" value="F:sigma factor activity"/>
    <property type="evidence" value="ECO:0007669"/>
    <property type="project" value="UniProtKB-KW"/>
</dbReference>
<accession>A0A1J0GL61</accession>
<dbReference type="RefSeq" id="WP_071613922.1">
    <property type="nucleotide sequence ID" value="NZ_CP015756.1"/>
</dbReference>
<dbReference type="Pfam" id="PF04545">
    <property type="entry name" value="Sigma70_r4"/>
    <property type="match status" value="1"/>
</dbReference>
<evidence type="ECO:0000259" key="5">
    <source>
        <dbReference type="Pfam" id="PF04539"/>
    </source>
</evidence>
<keyword evidence="3" id="KW-0238">DNA-binding</keyword>
<dbReference type="GO" id="GO:0003677">
    <property type="term" value="F:DNA binding"/>
    <property type="evidence" value="ECO:0007669"/>
    <property type="project" value="UniProtKB-KW"/>
</dbReference>
<name>A0A1J0GL61_9CLOT</name>
<evidence type="ECO:0000313" key="8">
    <source>
        <dbReference type="EMBL" id="APC41630.1"/>
    </source>
</evidence>
<dbReference type="SUPFAM" id="SSF88659">
    <property type="entry name" value="Sigma3 and sigma4 domains of RNA polymerase sigma factors"/>
    <property type="match status" value="2"/>
</dbReference>
<dbReference type="EMBL" id="CP015756">
    <property type="protein sequence ID" value="APC41630.1"/>
    <property type="molecule type" value="Genomic_DNA"/>
</dbReference>
<evidence type="ECO:0000256" key="4">
    <source>
        <dbReference type="ARBA" id="ARBA00023163"/>
    </source>
</evidence>
<dbReference type="InterPro" id="IPR007627">
    <property type="entry name" value="RNA_pol_sigma70_r2"/>
</dbReference>
<sequence>MMLDKIEICGVNTLKLPVLEEEQIHELLFRIQNGEYECREKFIEGNFKLVLSVIKHFSNRGEKVEKLFHVGCIGLMKSIDNYDLNRDDRFSTYAVSMIIEEIKKYLKDNNSIRVSEYLKDIAYKVLQVRDRLVKQDNKEPTISKIAKELELTSEDIVLALDIIQDPISLINPIYYQDVDEIYEMDKKQDNKNLEDSFQKNISIRESMKKLNSMEKLIANLRFVNGKTQMEAASEVGISKEQVAMIEKNALKHLRRHI</sequence>
<dbReference type="InterPro" id="IPR007624">
    <property type="entry name" value="RNA_pol_sigma70_r3"/>
</dbReference>
<dbReference type="InterPro" id="IPR050239">
    <property type="entry name" value="Sigma-70_RNA_pol_init_factors"/>
</dbReference>
<keyword evidence="4" id="KW-0804">Transcription</keyword>
<dbReference type="Pfam" id="PF04539">
    <property type="entry name" value="Sigma70_r3"/>
    <property type="match status" value="1"/>
</dbReference>
<evidence type="ECO:0000259" key="7">
    <source>
        <dbReference type="Pfam" id="PF04545"/>
    </source>
</evidence>
<dbReference type="Proteomes" id="UP000182569">
    <property type="component" value="Chromosome"/>
</dbReference>
<dbReference type="InterPro" id="IPR013325">
    <property type="entry name" value="RNA_pol_sigma_r2"/>
</dbReference>
<dbReference type="Pfam" id="PF04542">
    <property type="entry name" value="Sigma70_r2"/>
    <property type="match status" value="1"/>
</dbReference>
<dbReference type="PRINTS" id="PR00046">
    <property type="entry name" value="SIGMA70FCT"/>
</dbReference>
<dbReference type="SUPFAM" id="SSF88946">
    <property type="entry name" value="Sigma2 domain of RNA polymerase sigma factors"/>
    <property type="match status" value="1"/>
</dbReference>
<dbReference type="KEGG" id="ceu:A7L45_16915"/>
<dbReference type="InterPro" id="IPR014284">
    <property type="entry name" value="RNA_pol_sigma-70_dom"/>
</dbReference>
<evidence type="ECO:0000313" key="9">
    <source>
        <dbReference type="Proteomes" id="UP000182569"/>
    </source>
</evidence>
<keyword evidence="9" id="KW-1185">Reference proteome</keyword>
<keyword evidence="1" id="KW-0805">Transcription regulation</keyword>
<evidence type="ECO:0000259" key="6">
    <source>
        <dbReference type="Pfam" id="PF04542"/>
    </source>
</evidence>
<dbReference type="AlphaFoldDB" id="A0A1J0GL61"/>
<gene>
    <name evidence="8" type="ORF">A7L45_16915</name>
</gene>
<dbReference type="PANTHER" id="PTHR30603">
    <property type="entry name" value="RNA POLYMERASE SIGMA FACTOR RPO"/>
    <property type="match status" value="1"/>
</dbReference>
<keyword evidence="2" id="KW-0731">Sigma factor</keyword>
<feature type="domain" description="RNA polymerase sigma-70 region 3" evidence="5">
    <location>
        <begin position="123"/>
        <end position="172"/>
    </location>
</feature>
<dbReference type="Gene3D" id="1.10.10.10">
    <property type="entry name" value="Winged helix-like DNA-binding domain superfamily/Winged helix DNA-binding domain"/>
    <property type="match status" value="2"/>
</dbReference>
<protein>
    <submittedName>
        <fullName evidence="8">RNA polymerase sigma-G factor</fullName>
    </submittedName>
</protein>
<reference evidence="9" key="1">
    <citation type="journal article" date="2016" name="Front. Microbiol.">
        <title>Complete Genome Sequence of Clostridium estertheticum DSM 8809, a Microbe Identified in Spoiled Vacuum Packed Beef.</title>
        <authorList>
            <person name="Yu Z."/>
            <person name="Gunn L."/>
            <person name="Brennan E."/>
            <person name="Reid R."/>
            <person name="Wall P.G."/>
            <person name="Gaora O.P."/>
            <person name="Hurley D."/>
            <person name="Bolton D."/>
            <person name="Fanning S."/>
        </authorList>
    </citation>
    <scope>NUCLEOTIDE SEQUENCE [LARGE SCALE GENOMIC DNA]</scope>
    <source>
        <strain evidence="9">DSM 8809</strain>
    </source>
</reference>
<evidence type="ECO:0000256" key="3">
    <source>
        <dbReference type="ARBA" id="ARBA00023125"/>
    </source>
</evidence>
<dbReference type="Gene3D" id="1.20.120.1810">
    <property type="match status" value="1"/>
</dbReference>
<dbReference type="NCBIfam" id="TIGR02937">
    <property type="entry name" value="sigma70-ECF"/>
    <property type="match status" value="1"/>
</dbReference>
<dbReference type="InterPro" id="IPR007630">
    <property type="entry name" value="RNA_pol_sigma70_r4"/>
</dbReference>
<dbReference type="PANTHER" id="PTHR30603:SF17">
    <property type="entry name" value="RNA POLYMERASE SIGMA-G FACTOR"/>
    <property type="match status" value="1"/>
</dbReference>
<organism evidence="8 9">
    <name type="scientific">Clostridium estertheticum subsp. estertheticum</name>
    <dbReference type="NCBI Taxonomy" id="1552"/>
    <lineage>
        <taxon>Bacteria</taxon>
        <taxon>Bacillati</taxon>
        <taxon>Bacillota</taxon>
        <taxon>Clostridia</taxon>
        <taxon>Eubacteriales</taxon>
        <taxon>Clostridiaceae</taxon>
        <taxon>Clostridium</taxon>
    </lineage>
</organism>
<dbReference type="InterPro" id="IPR013324">
    <property type="entry name" value="RNA_pol_sigma_r3/r4-like"/>
</dbReference>
<dbReference type="InterPro" id="IPR036388">
    <property type="entry name" value="WH-like_DNA-bd_sf"/>
</dbReference>
<feature type="domain" description="RNA polymerase sigma-70 region 2" evidence="6">
    <location>
        <begin position="43"/>
        <end position="110"/>
    </location>
</feature>
<proteinExistence type="predicted"/>
<dbReference type="InterPro" id="IPR000943">
    <property type="entry name" value="RNA_pol_sigma70"/>
</dbReference>
<dbReference type="OrthoDB" id="9809557at2"/>
<dbReference type="STRING" id="1552.A7L45_16915"/>
<feature type="domain" description="RNA polymerase sigma-70 region 4" evidence="7">
    <location>
        <begin position="207"/>
        <end position="254"/>
    </location>
</feature>